<dbReference type="PANTHER" id="PTHR45751">
    <property type="entry name" value="COPINE FAMILY PROTEIN 1"/>
    <property type="match status" value="1"/>
</dbReference>
<dbReference type="SUPFAM" id="SSF53300">
    <property type="entry name" value="vWA-like"/>
    <property type="match status" value="1"/>
</dbReference>
<sequence>MITIFSEKLNREKLLESALAFPQLKSVYKKVLDTGMDSVRLVIGIDYSRSNLYQGEISFRGKSLHTIEKGHSNLYQQAIHFLGKALQNFVTDGILVYGFADARTAEKTIFSLNKRGTVCHSFNDVLRVYNETTPRVTLGDSTNFVPLIKKVAHLCKHFLSYHLLVIIADGQVTNDIVNQRIIAHAARYPISMIMIGIGDGPWDLMKRYDYMYSRRRFPNFHFINFQQVLEESQNPELDFATEVLEVMEQQYVAMTKLGYFDGGTHHKS</sequence>
<gene>
    <name evidence="2" type="ORF">SBAD_LOCUS1215</name>
</gene>
<dbReference type="InterPro" id="IPR052079">
    <property type="entry name" value="E3_ligase/Copine_domain"/>
</dbReference>
<dbReference type="GO" id="GO:0016567">
    <property type="term" value="P:protein ubiquitination"/>
    <property type="evidence" value="ECO:0007669"/>
    <property type="project" value="TreeGrafter"/>
</dbReference>
<keyword evidence="3" id="KW-1185">Reference proteome</keyword>
<dbReference type="WBParaSite" id="SBAD_0000126501-mRNA-1">
    <property type="protein sequence ID" value="SBAD_0000126501-mRNA-1"/>
    <property type="gene ID" value="SBAD_0000126501"/>
</dbReference>
<dbReference type="AlphaFoldDB" id="A0A183IC71"/>
<evidence type="ECO:0000313" key="4">
    <source>
        <dbReference type="WBParaSite" id="SBAD_0000126501-mRNA-1"/>
    </source>
</evidence>
<dbReference type="GO" id="GO:0004842">
    <property type="term" value="F:ubiquitin-protein transferase activity"/>
    <property type="evidence" value="ECO:0007669"/>
    <property type="project" value="TreeGrafter"/>
</dbReference>
<protein>
    <submittedName>
        <fullName evidence="4">VWFA domain-containing protein</fullName>
    </submittedName>
</protein>
<dbReference type="EMBL" id="UZAM01006749">
    <property type="protein sequence ID" value="VDO93595.1"/>
    <property type="molecule type" value="Genomic_DNA"/>
</dbReference>
<evidence type="ECO:0000313" key="2">
    <source>
        <dbReference type="EMBL" id="VDO93595.1"/>
    </source>
</evidence>
<evidence type="ECO:0000259" key="1">
    <source>
        <dbReference type="SMART" id="SM00327"/>
    </source>
</evidence>
<accession>A0A183IC71</accession>
<dbReference type="OrthoDB" id="5855668at2759"/>
<dbReference type="PANTHER" id="PTHR45751:SF11">
    <property type="entry name" value="COPINE FAMILY PROTEIN 2"/>
    <property type="match status" value="1"/>
</dbReference>
<dbReference type="InterPro" id="IPR036465">
    <property type="entry name" value="vWFA_dom_sf"/>
</dbReference>
<dbReference type="SMART" id="SM00327">
    <property type="entry name" value="VWA"/>
    <property type="match status" value="1"/>
</dbReference>
<proteinExistence type="predicted"/>
<feature type="domain" description="VWFA" evidence="1">
    <location>
        <begin position="38"/>
        <end position="232"/>
    </location>
</feature>
<dbReference type="InterPro" id="IPR010734">
    <property type="entry name" value="Copine_C"/>
</dbReference>
<dbReference type="GO" id="GO:0005634">
    <property type="term" value="C:nucleus"/>
    <property type="evidence" value="ECO:0007669"/>
    <property type="project" value="TreeGrafter"/>
</dbReference>
<organism evidence="4">
    <name type="scientific">Soboliphyme baturini</name>
    <dbReference type="NCBI Taxonomy" id="241478"/>
    <lineage>
        <taxon>Eukaryota</taxon>
        <taxon>Metazoa</taxon>
        <taxon>Ecdysozoa</taxon>
        <taxon>Nematoda</taxon>
        <taxon>Enoplea</taxon>
        <taxon>Dorylaimia</taxon>
        <taxon>Dioctophymatida</taxon>
        <taxon>Dioctophymatoidea</taxon>
        <taxon>Soboliphymatidae</taxon>
        <taxon>Soboliphyme</taxon>
    </lineage>
</organism>
<dbReference type="Proteomes" id="UP000270296">
    <property type="component" value="Unassembled WGS sequence"/>
</dbReference>
<dbReference type="Pfam" id="PF07002">
    <property type="entry name" value="Copine"/>
    <property type="match status" value="1"/>
</dbReference>
<dbReference type="InterPro" id="IPR002035">
    <property type="entry name" value="VWF_A"/>
</dbReference>
<reference evidence="2 3" key="2">
    <citation type="submission" date="2018-11" db="EMBL/GenBank/DDBJ databases">
        <authorList>
            <consortium name="Pathogen Informatics"/>
        </authorList>
    </citation>
    <scope>NUCLEOTIDE SEQUENCE [LARGE SCALE GENOMIC DNA]</scope>
</reference>
<reference evidence="4" key="1">
    <citation type="submission" date="2016-06" db="UniProtKB">
        <authorList>
            <consortium name="WormBaseParasite"/>
        </authorList>
    </citation>
    <scope>IDENTIFICATION</scope>
</reference>
<name>A0A183IC71_9BILA</name>
<evidence type="ECO:0000313" key="3">
    <source>
        <dbReference type="Proteomes" id="UP000270296"/>
    </source>
</evidence>